<dbReference type="InterPro" id="IPR053950">
    <property type="entry name" value="CAP_N"/>
</dbReference>
<dbReference type="PANTHER" id="PTHR10652:SF0">
    <property type="entry name" value="ADENYLYL CYCLASE-ASSOCIATED PROTEIN"/>
    <property type="match status" value="1"/>
</dbReference>
<accession>A0A6P8I2N5</accession>
<dbReference type="GO" id="GO:0000902">
    <property type="term" value="P:cell morphogenesis"/>
    <property type="evidence" value="ECO:0007669"/>
    <property type="project" value="TreeGrafter"/>
</dbReference>
<sequence>MASASVQGYDEVLKGQFAVYKKISEQIGGDVKEQSDLVKQALDAERAFLVTAAGRAKPSQEFRNKNRGSKQFNHLSSVSEGIGALGWVVAPMKPDAFVKEKINAAEFYTNRVLKDFKDQDAKHADWVKAFLGALKELEAYTKKHHSAALTWGK</sequence>
<evidence type="ECO:0000313" key="2">
    <source>
        <dbReference type="Proteomes" id="UP000515163"/>
    </source>
</evidence>
<feature type="domain" description="CAP N-terminal" evidence="1">
    <location>
        <begin position="60"/>
        <end position="148"/>
    </location>
</feature>
<dbReference type="GeneID" id="116295482"/>
<gene>
    <name evidence="3" type="primary">LOC116295482</name>
</gene>
<evidence type="ECO:0000259" key="1">
    <source>
        <dbReference type="Pfam" id="PF21938"/>
    </source>
</evidence>
<dbReference type="Pfam" id="PF21938">
    <property type="entry name" value="CAP_N"/>
    <property type="match status" value="1"/>
</dbReference>
<organism evidence="2 3">
    <name type="scientific">Actinia tenebrosa</name>
    <name type="common">Australian red waratah sea anemone</name>
    <dbReference type="NCBI Taxonomy" id="6105"/>
    <lineage>
        <taxon>Eukaryota</taxon>
        <taxon>Metazoa</taxon>
        <taxon>Cnidaria</taxon>
        <taxon>Anthozoa</taxon>
        <taxon>Hexacorallia</taxon>
        <taxon>Actiniaria</taxon>
        <taxon>Actiniidae</taxon>
        <taxon>Actinia</taxon>
    </lineage>
</organism>
<keyword evidence="2" id="KW-1185">Reference proteome</keyword>
<dbReference type="Proteomes" id="UP000515163">
    <property type="component" value="Unplaced"/>
</dbReference>
<evidence type="ECO:0000313" key="3">
    <source>
        <dbReference type="RefSeq" id="XP_031559162.1"/>
    </source>
</evidence>
<dbReference type="Gene3D" id="1.25.40.330">
    <property type="entry name" value="Adenylate cyclase-associated CAP, N-terminal domain"/>
    <property type="match status" value="1"/>
</dbReference>
<dbReference type="InterPro" id="IPR036222">
    <property type="entry name" value="CAP_N_sf"/>
</dbReference>
<dbReference type="GO" id="GO:0005737">
    <property type="term" value="C:cytoplasm"/>
    <property type="evidence" value="ECO:0007669"/>
    <property type="project" value="TreeGrafter"/>
</dbReference>
<dbReference type="GO" id="GO:0008179">
    <property type="term" value="F:adenylate cyclase binding"/>
    <property type="evidence" value="ECO:0007669"/>
    <property type="project" value="TreeGrafter"/>
</dbReference>
<dbReference type="SUPFAM" id="SSF101278">
    <property type="entry name" value="N-terminal domain of adenylylcyclase associated protein, CAP"/>
    <property type="match status" value="1"/>
</dbReference>
<dbReference type="PANTHER" id="PTHR10652">
    <property type="entry name" value="ADENYLYL CYCLASE-ASSOCIATED PROTEIN"/>
    <property type="match status" value="1"/>
</dbReference>
<dbReference type="AlphaFoldDB" id="A0A6P8I2N5"/>
<dbReference type="GO" id="GO:0007015">
    <property type="term" value="P:actin filament organization"/>
    <property type="evidence" value="ECO:0007669"/>
    <property type="project" value="TreeGrafter"/>
</dbReference>
<dbReference type="InterPro" id="IPR001837">
    <property type="entry name" value="Adenylate_cyclase-assoc_CAP"/>
</dbReference>
<reference evidence="3" key="1">
    <citation type="submission" date="2025-08" db="UniProtKB">
        <authorList>
            <consortium name="RefSeq"/>
        </authorList>
    </citation>
    <scope>IDENTIFICATION</scope>
    <source>
        <tissue evidence="3">Tentacle</tissue>
    </source>
</reference>
<dbReference type="GO" id="GO:0019933">
    <property type="term" value="P:cAMP-mediated signaling"/>
    <property type="evidence" value="ECO:0007669"/>
    <property type="project" value="TreeGrafter"/>
</dbReference>
<dbReference type="GO" id="GO:0003779">
    <property type="term" value="F:actin binding"/>
    <property type="evidence" value="ECO:0007669"/>
    <property type="project" value="InterPro"/>
</dbReference>
<proteinExistence type="predicted"/>
<dbReference type="RefSeq" id="XP_031559162.1">
    <property type="nucleotide sequence ID" value="XM_031703302.1"/>
</dbReference>
<name>A0A6P8I2N5_ACTTE</name>
<dbReference type="OrthoDB" id="1601at2759"/>
<protein>
    <submittedName>
        <fullName evidence="3">Adenylyl cyclase-associated protein 1-like isoform X2</fullName>
    </submittedName>
</protein>